<keyword evidence="4" id="KW-1185">Reference proteome</keyword>
<feature type="domain" description="DUF2169" evidence="2">
    <location>
        <begin position="25"/>
        <end position="301"/>
    </location>
</feature>
<proteinExistence type="predicted"/>
<dbReference type="InterPro" id="IPR018683">
    <property type="entry name" value="DUF2169"/>
</dbReference>
<dbReference type="OrthoDB" id="237820at2"/>
<evidence type="ECO:0000313" key="3">
    <source>
        <dbReference type="EMBL" id="PWG63255.1"/>
    </source>
</evidence>
<comment type="caution">
    <text evidence="3">The sequence shown here is derived from an EMBL/GenBank/DDBJ whole genome shotgun (WGS) entry which is preliminary data.</text>
</comment>
<dbReference type="RefSeq" id="WP_109678520.1">
    <property type="nucleotide sequence ID" value="NZ_CP086615.1"/>
</dbReference>
<dbReference type="SUPFAM" id="SSF141571">
    <property type="entry name" value="Pentapeptide repeat-like"/>
    <property type="match status" value="3"/>
</dbReference>
<evidence type="ECO:0000259" key="2">
    <source>
        <dbReference type="Pfam" id="PF09937"/>
    </source>
</evidence>
<dbReference type="Pfam" id="PF00805">
    <property type="entry name" value="Pentapeptide"/>
    <property type="match status" value="8"/>
</dbReference>
<accession>A0A2U2N1Z5</accession>
<feature type="compositionally biased region" description="Low complexity" evidence="1">
    <location>
        <begin position="397"/>
        <end position="416"/>
    </location>
</feature>
<dbReference type="Gene3D" id="2.160.20.80">
    <property type="entry name" value="E3 ubiquitin-protein ligase SopA"/>
    <property type="match status" value="3"/>
</dbReference>
<dbReference type="Pfam" id="PF09937">
    <property type="entry name" value="DUF2169"/>
    <property type="match status" value="1"/>
</dbReference>
<dbReference type="EMBL" id="QFFI01000012">
    <property type="protein sequence ID" value="PWG63255.1"/>
    <property type="molecule type" value="Genomic_DNA"/>
</dbReference>
<protein>
    <recommendedName>
        <fullName evidence="2">DUF2169 domain-containing protein</fullName>
    </recommendedName>
</protein>
<organism evidence="3 4">
    <name type="scientific">Sediminicurvatus halobius</name>
    <dbReference type="NCBI Taxonomy" id="2182432"/>
    <lineage>
        <taxon>Bacteria</taxon>
        <taxon>Pseudomonadati</taxon>
        <taxon>Pseudomonadota</taxon>
        <taxon>Gammaproteobacteria</taxon>
        <taxon>Chromatiales</taxon>
        <taxon>Ectothiorhodospiraceae</taxon>
        <taxon>Sediminicurvatus</taxon>
    </lineage>
</organism>
<gene>
    <name evidence="3" type="ORF">DEM34_09270</name>
</gene>
<dbReference type="PANTHER" id="PTHR14136">
    <property type="entry name" value="BTB_POZ DOMAIN-CONTAINING PROTEIN KCTD9"/>
    <property type="match status" value="1"/>
</dbReference>
<dbReference type="PANTHER" id="PTHR14136:SF17">
    <property type="entry name" value="BTB_POZ DOMAIN-CONTAINING PROTEIN KCTD9"/>
    <property type="match status" value="1"/>
</dbReference>
<evidence type="ECO:0000256" key="1">
    <source>
        <dbReference type="SAM" id="MobiDB-lite"/>
    </source>
</evidence>
<evidence type="ECO:0000313" key="4">
    <source>
        <dbReference type="Proteomes" id="UP000245474"/>
    </source>
</evidence>
<dbReference type="AlphaFoldDB" id="A0A2U2N1Z5"/>
<feature type="region of interest" description="Disordered" evidence="1">
    <location>
        <begin position="397"/>
        <end position="418"/>
    </location>
</feature>
<feature type="region of interest" description="Disordered" evidence="1">
    <location>
        <begin position="357"/>
        <end position="382"/>
    </location>
</feature>
<dbReference type="InterPro" id="IPR051082">
    <property type="entry name" value="Pentapeptide-BTB/POZ_domain"/>
</dbReference>
<dbReference type="Proteomes" id="UP000245474">
    <property type="component" value="Unassembled WGS sequence"/>
</dbReference>
<reference evidence="3 4" key="1">
    <citation type="submission" date="2018-05" db="EMBL/GenBank/DDBJ databases">
        <title>Spiribacter halobius sp. nov., a moderately halophilic bacterium isolated from marine solar saltern.</title>
        <authorList>
            <person name="Zheng W.-S."/>
            <person name="Lu D.-C."/>
            <person name="Du Z.-J."/>
        </authorList>
    </citation>
    <scope>NUCLEOTIDE SEQUENCE [LARGE SCALE GENOMIC DNA]</scope>
    <source>
        <strain evidence="3 4">E85</strain>
    </source>
</reference>
<name>A0A2U2N1Z5_9GAMM</name>
<sequence length="867" mass="92071">MDLEDFSGFTVASVVSGQARGQGYRLTVLVKAGFALRPDGRVEPLEGQPLLEGDRPLLQGWADHTALEHPSDAVPWKPRADVLLRGTAHAPRTGRPRPAMRVGIRVGELAKTLAVFGPRRFRGGLLGTSISEPEPVNEVALTYENAYGGEGDPRNPVGKGRNGDELPNIEYLDQLIQGRGDRPDPAGFGPLSPNWEPRRGMVGSYGGDYLERRWPGFPDDFDWSYFNAAPRDQQVDGYLRGDEAVSLEGLHPDHGLIRTQLPGIRVVCIREDHDGRVERLPMNLDTLWIDADAGEIHLVWRGVTAVETFEAMEIRRLGILDERLEAPVRQASEYRQQLQALIDARDTEFEEELPAVEDTAADEPARSADTGAAPAAEPVEAEDPFPPELAEQLEALRQPQEAAEAAPAEAPALSPEVEAEAQRILGEIEAREKAEAEEQQAEEWTRERVIAAAAEGESLAGADLGGLDLSRHRFGAADFRGARLGGTDFTGSELTGACFRDCLMDGARLDGGLLARADLGGAQLDGASLLHADLSGAVLQAARLSGATLDDADLTAADCALATFARASLVGASLARARLAEADLSTARLDRARLGGCQAGKAVLAGAFLGDADLRGADLQEATLAEASLPHAQLENANLAGADLASAFLRDAVLREAILTGADFGGADLRGAILERVSAADADFTGARMEGCSFRAAMLSGAWLSSAALDGADFQGSDCTDLQLDGTSLRRARFPDADITTLRGSAGADFSDADFRGSHGREAVFEGCVLDGADFSCADLEGANFIHCSAVDADFTAADMPFARFTLARCRGARFDSANLFEGSLEGADLTGAYINGANFYGVELLDATLKAAEAEGTNLLMTKLGP</sequence>
<dbReference type="InterPro" id="IPR001646">
    <property type="entry name" value="5peptide_repeat"/>
</dbReference>